<sequence length="1226" mass="138857">MASEKLLTAAAAGNVATLERLIIREFADVEVKDDEGHTPLIQAARFGHLKVIQRLLELRPQLALNSSDLQGLTALDHAVEAKHQEIIDYMLADVTLLNFRRGLLPAVQKGDEALVKQLLDSEPSSAWLETCDARGASLLHLSAKRQDCPILLELLRNRAEVNRLDRYGRTPLDVAPSSSEAAFLLQKRGVMGELLRADPTMMDNSTFIHSLRRKAASEKKGMCYTQALDLAVAEEELHWRCMTCATWRGMEWLRRWTVHPGFDSEATARLKVLLEALVADQPFHYKQVLESGLTPFSLKLRGTERDAETFRARFPRSQRVFDSGCASDGKRKEPAGVPEMFNLASTWIGAILPHVLAKIDRVSYGLLSKKQLEAADEKTPFSRLVMAVPFVGKDVPSRSSEFAHPDVAIGLTILAYRFEGLRPSDVRSIVAQLKQDGARQLRPRDTRPAHVLFESWVRQAGCCRGYKMRRLDEELSRNILPLSLFQPTDPKQMARLYRQIQNTSEVAHFWLRQHVFPVTMNFHPLKISASGHELGSSLLFGYRLGFSGTPSNLLPEDLGECFYEPGSDGQVTAVLTDPKVTSAEVCEPDWSPLKLLERVAQGQFHALIDTGALITNMDNEQVARELLAKLPPQDFDGVVFLDPSDRKMILLRGSSSTGAARAVSLVTSGVVPERRFTFFDQVHTTGMDILAAPCAKAVLTVGKDMNFRDYAQGAFRMRKVGKGQCIHLLVIPEVQTRIVAELGGSGQLILDVPKWLLLNSCRSESLQSLKLLAQELSNGWRKQALQHLCSDVIAHEKMPPAQRMRRFCSAEPLRACLRPFQDQISFKVEDQIIAPRSYRDTMKQQCDEHWPFSQEDLARQTVLLERIAAESQVAEHQEMHQGFAAEVVHEQEQEQQQEQEEEQEEEQENAFTRDDEQANPWRAQVLSDAPKEEGEGERPFYRLCHFRARPEQPQLPLDDELWLSDNFFRPSWVGLGERRLKTASVLLEWHPEISQARQKRGMQKRVRRIFEELQQTGVAPTEAAMKALMKAKESIRTEPLTPEELAGSDEGHRYLVLVTLAEAETLRWLARSSSSSSSPLRDVGFALRSLGGRPLEASAGFVRGEEKIDRLLSLVRLFNCEMFFTKVELETLEAQLHEVPLHLRQNWFEELLRLRRRRARFLWLDTPVAKLFTPQEEWKSLRAQSLRCALQRALRHFAGPLEDLEALLRPMSPDALGQHLLRLRQG</sequence>
<dbReference type="PANTHER" id="PTHR13367:SF28">
    <property type="entry name" value="UBIQUITIN THIOESTERASE ZRANB1"/>
    <property type="match status" value="1"/>
</dbReference>
<comment type="caution">
    <text evidence="10">The sequence shown here is derived from an EMBL/GenBank/DDBJ whole genome shotgun (WGS) entry which is preliminary data.</text>
</comment>
<keyword evidence="6" id="KW-0788">Thiol protease</keyword>
<organism evidence="10 11">
    <name type="scientific">Durusdinium trenchii</name>
    <dbReference type="NCBI Taxonomy" id="1381693"/>
    <lineage>
        <taxon>Eukaryota</taxon>
        <taxon>Sar</taxon>
        <taxon>Alveolata</taxon>
        <taxon>Dinophyceae</taxon>
        <taxon>Suessiales</taxon>
        <taxon>Symbiodiniaceae</taxon>
        <taxon>Durusdinium</taxon>
    </lineage>
</organism>
<evidence type="ECO:0000256" key="2">
    <source>
        <dbReference type="ARBA" id="ARBA00012759"/>
    </source>
</evidence>
<dbReference type="Gene3D" id="1.25.40.20">
    <property type="entry name" value="Ankyrin repeat-containing domain"/>
    <property type="match status" value="2"/>
</dbReference>
<feature type="compositionally biased region" description="Acidic residues" evidence="8">
    <location>
        <begin position="893"/>
        <end position="908"/>
    </location>
</feature>
<dbReference type="PROSITE" id="PS50297">
    <property type="entry name" value="ANK_REP_REGION"/>
    <property type="match status" value="1"/>
</dbReference>
<evidence type="ECO:0000256" key="4">
    <source>
        <dbReference type="ARBA" id="ARBA00022786"/>
    </source>
</evidence>
<proteinExistence type="predicted"/>
<dbReference type="SMART" id="SM00248">
    <property type="entry name" value="ANK"/>
    <property type="match status" value="3"/>
</dbReference>
<keyword evidence="11" id="KW-1185">Reference proteome</keyword>
<keyword evidence="3" id="KW-0645">Protease</keyword>
<evidence type="ECO:0000313" key="11">
    <source>
        <dbReference type="Proteomes" id="UP001642484"/>
    </source>
</evidence>
<gene>
    <name evidence="10" type="ORF">CCMP2556_LOCUS15452</name>
</gene>
<keyword evidence="4" id="KW-0833">Ubl conjugation pathway</keyword>
<reference evidence="10 11" key="1">
    <citation type="submission" date="2024-02" db="EMBL/GenBank/DDBJ databases">
        <authorList>
            <person name="Chen Y."/>
            <person name="Shah S."/>
            <person name="Dougan E. K."/>
            <person name="Thang M."/>
            <person name="Chan C."/>
        </authorList>
    </citation>
    <scope>NUCLEOTIDE SEQUENCE [LARGE SCALE GENOMIC DNA]</scope>
</reference>
<name>A0ABP0KBS8_9DINO</name>
<feature type="repeat" description="ANK" evidence="7">
    <location>
        <begin position="134"/>
        <end position="166"/>
    </location>
</feature>
<evidence type="ECO:0000256" key="3">
    <source>
        <dbReference type="ARBA" id="ARBA00022670"/>
    </source>
</evidence>
<keyword evidence="5" id="KW-0378">Hydrolase</keyword>
<dbReference type="InterPro" id="IPR022105">
    <property type="entry name" value="DUF3645"/>
</dbReference>
<dbReference type="Pfam" id="PF12796">
    <property type="entry name" value="Ank_2"/>
    <property type="match status" value="1"/>
</dbReference>
<accession>A0ABP0KBS8</accession>
<protein>
    <recommendedName>
        <fullName evidence="2">ubiquitinyl hydrolase 1</fullName>
        <ecNumber evidence="2">3.4.19.12</ecNumber>
    </recommendedName>
</protein>
<dbReference type="PROSITE" id="PS50088">
    <property type="entry name" value="ANK_REPEAT"/>
    <property type="match status" value="2"/>
</dbReference>
<evidence type="ECO:0000256" key="6">
    <source>
        <dbReference type="ARBA" id="ARBA00022807"/>
    </source>
</evidence>
<dbReference type="InterPro" id="IPR036770">
    <property type="entry name" value="Ankyrin_rpt-contain_sf"/>
</dbReference>
<dbReference type="Pfam" id="PF12359">
    <property type="entry name" value="DUF3645"/>
    <property type="match status" value="1"/>
</dbReference>
<dbReference type="Proteomes" id="UP001642484">
    <property type="component" value="Unassembled WGS sequence"/>
</dbReference>
<evidence type="ECO:0000256" key="5">
    <source>
        <dbReference type="ARBA" id="ARBA00022801"/>
    </source>
</evidence>
<dbReference type="EC" id="3.4.19.12" evidence="2"/>
<dbReference type="EMBL" id="CAXAMN010008113">
    <property type="protein sequence ID" value="CAK9024019.1"/>
    <property type="molecule type" value="Genomic_DNA"/>
</dbReference>
<dbReference type="PANTHER" id="PTHR13367">
    <property type="entry name" value="UBIQUITIN THIOESTERASE"/>
    <property type="match status" value="1"/>
</dbReference>
<evidence type="ECO:0000256" key="8">
    <source>
        <dbReference type="SAM" id="MobiDB-lite"/>
    </source>
</evidence>
<feature type="region of interest" description="Disordered" evidence="8">
    <location>
        <begin position="888"/>
        <end position="921"/>
    </location>
</feature>
<dbReference type="InterPro" id="IPR002110">
    <property type="entry name" value="Ankyrin_rpt"/>
</dbReference>
<evidence type="ECO:0000259" key="9">
    <source>
        <dbReference type="Pfam" id="PF12359"/>
    </source>
</evidence>
<keyword evidence="7" id="KW-0040">ANK repeat</keyword>
<evidence type="ECO:0000313" key="10">
    <source>
        <dbReference type="EMBL" id="CAK9024019.1"/>
    </source>
</evidence>
<dbReference type="InterPro" id="IPR051346">
    <property type="entry name" value="OTU_Deubiquitinase"/>
</dbReference>
<evidence type="ECO:0000256" key="7">
    <source>
        <dbReference type="PROSITE-ProRule" id="PRU00023"/>
    </source>
</evidence>
<feature type="domain" description="DUF3645" evidence="9">
    <location>
        <begin position="383"/>
        <end position="412"/>
    </location>
</feature>
<dbReference type="SUPFAM" id="SSF48403">
    <property type="entry name" value="Ankyrin repeat"/>
    <property type="match status" value="1"/>
</dbReference>
<evidence type="ECO:0000256" key="1">
    <source>
        <dbReference type="ARBA" id="ARBA00000707"/>
    </source>
</evidence>
<feature type="repeat" description="ANK" evidence="7">
    <location>
        <begin position="35"/>
        <end position="67"/>
    </location>
</feature>
<comment type="catalytic activity">
    <reaction evidence="1">
        <text>Thiol-dependent hydrolysis of ester, thioester, amide, peptide and isopeptide bonds formed by the C-terminal Gly of ubiquitin (a 76-residue protein attached to proteins as an intracellular targeting signal).</text>
        <dbReference type="EC" id="3.4.19.12"/>
    </reaction>
</comment>